<feature type="non-terminal residue" evidence="1">
    <location>
        <position position="1"/>
    </location>
</feature>
<sequence>GGTDSSRAARSLRVLEAGSRRSYGKASRRHGGFSRRYVGSFHRPRCRASPKLSCLL</sequence>
<evidence type="ECO:0000313" key="1">
    <source>
        <dbReference type="EMBL" id="CAA9589008.1"/>
    </source>
</evidence>
<reference evidence="1" key="1">
    <citation type="submission" date="2020-02" db="EMBL/GenBank/DDBJ databases">
        <authorList>
            <person name="Meier V. D."/>
        </authorList>
    </citation>
    <scope>NUCLEOTIDE SEQUENCE</scope>
    <source>
        <strain evidence="1">AVDCRST_MAG86</strain>
    </source>
</reference>
<name>A0A6J4VYZ2_9DEIN</name>
<accession>A0A6J4VYZ2</accession>
<protein>
    <submittedName>
        <fullName evidence="1">Uncharacterized protein</fullName>
    </submittedName>
</protein>
<proteinExistence type="predicted"/>
<dbReference type="AlphaFoldDB" id="A0A6J4VYZ2"/>
<feature type="non-terminal residue" evidence="1">
    <location>
        <position position="56"/>
    </location>
</feature>
<dbReference type="EMBL" id="CADCWP010000370">
    <property type="protein sequence ID" value="CAA9589008.1"/>
    <property type="molecule type" value="Genomic_DNA"/>
</dbReference>
<gene>
    <name evidence="1" type="ORF">AVDCRST_MAG86-4294</name>
</gene>
<organism evidence="1">
    <name type="scientific">uncultured Truepera sp</name>
    <dbReference type="NCBI Taxonomy" id="543023"/>
    <lineage>
        <taxon>Bacteria</taxon>
        <taxon>Thermotogati</taxon>
        <taxon>Deinococcota</taxon>
        <taxon>Deinococci</taxon>
        <taxon>Trueperales</taxon>
        <taxon>Trueperaceae</taxon>
        <taxon>Truepera</taxon>
        <taxon>environmental samples</taxon>
    </lineage>
</organism>